<comment type="caution">
    <text evidence="2">The sequence shown here is derived from an EMBL/GenBank/DDBJ whole genome shotgun (WGS) entry which is preliminary data.</text>
</comment>
<feature type="compositionally biased region" description="Basic and acidic residues" evidence="1">
    <location>
        <begin position="178"/>
        <end position="191"/>
    </location>
</feature>
<protein>
    <recommendedName>
        <fullName evidence="4">PknH-like extracellular domain-containing protein</fullName>
    </recommendedName>
</protein>
<reference evidence="2" key="1">
    <citation type="submission" date="2020-01" db="EMBL/GenBank/DDBJ databases">
        <title>Whole-genome analyses of novel actinobacteria.</title>
        <authorList>
            <person name="Sahin N."/>
        </authorList>
    </citation>
    <scope>NUCLEOTIDE SEQUENCE</scope>
    <source>
        <strain evidence="2">YC537</strain>
    </source>
</reference>
<sequence length="191" mass="21029">MKPLLLREADVRPWASGVTVQAPAPRYDPPVRVAGADCRRVFDALVAQGASTSVIQDFWWKGDRWTGRTWMASYADTAAETRFDELREGLKTCEALVGQTPEGKLNSRITMAKTPVLGDGTNRSGEAVDVVAFDLSMDGADRTVVTDRHIFVRIGAVTVDVADRGNARRPSEFPIDEVADKQLDRLARRTP</sequence>
<feature type="region of interest" description="Disordered" evidence="1">
    <location>
        <begin position="167"/>
        <end position="191"/>
    </location>
</feature>
<gene>
    <name evidence="2" type="ORF">GUY60_33820</name>
</gene>
<dbReference type="RefSeq" id="WP_161704891.1">
    <property type="nucleotide sequence ID" value="NZ_JAAAHS010000465.1"/>
</dbReference>
<dbReference type="OrthoDB" id="4218623at2"/>
<evidence type="ECO:0008006" key="4">
    <source>
        <dbReference type="Google" id="ProtNLM"/>
    </source>
</evidence>
<name>A0A964V344_9ACTN</name>
<keyword evidence="3" id="KW-1185">Reference proteome</keyword>
<dbReference type="AlphaFoldDB" id="A0A964V344"/>
<proteinExistence type="predicted"/>
<dbReference type="EMBL" id="JAAAHS010000465">
    <property type="protein sequence ID" value="NBE56325.1"/>
    <property type="molecule type" value="Genomic_DNA"/>
</dbReference>
<organism evidence="2 3">
    <name type="scientific">Streptomyces boluensis</name>
    <dbReference type="NCBI Taxonomy" id="1775135"/>
    <lineage>
        <taxon>Bacteria</taxon>
        <taxon>Bacillati</taxon>
        <taxon>Actinomycetota</taxon>
        <taxon>Actinomycetes</taxon>
        <taxon>Kitasatosporales</taxon>
        <taxon>Streptomycetaceae</taxon>
        <taxon>Streptomyces</taxon>
    </lineage>
</organism>
<evidence type="ECO:0000313" key="2">
    <source>
        <dbReference type="EMBL" id="NBE56325.1"/>
    </source>
</evidence>
<evidence type="ECO:0000256" key="1">
    <source>
        <dbReference type="SAM" id="MobiDB-lite"/>
    </source>
</evidence>
<accession>A0A964V344</accession>
<dbReference type="Proteomes" id="UP000598297">
    <property type="component" value="Unassembled WGS sequence"/>
</dbReference>
<evidence type="ECO:0000313" key="3">
    <source>
        <dbReference type="Proteomes" id="UP000598297"/>
    </source>
</evidence>